<protein>
    <submittedName>
        <fullName evidence="1">Uncharacterized protein</fullName>
    </submittedName>
</protein>
<reference evidence="1 2" key="1">
    <citation type="journal article" date="2023" name="G3 (Bethesda)">
        <title>A chromosome-length genome assembly and annotation of blackberry (Rubus argutus, cv. 'Hillquist').</title>
        <authorList>
            <person name="Bruna T."/>
            <person name="Aryal R."/>
            <person name="Dudchenko O."/>
            <person name="Sargent D.J."/>
            <person name="Mead D."/>
            <person name="Buti M."/>
            <person name="Cavallini A."/>
            <person name="Hytonen T."/>
            <person name="Andres J."/>
            <person name="Pham M."/>
            <person name="Weisz D."/>
            <person name="Mascagni F."/>
            <person name="Usai G."/>
            <person name="Natali L."/>
            <person name="Bassil N."/>
            <person name="Fernandez G.E."/>
            <person name="Lomsadze A."/>
            <person name="Armour M."/>
            <person name="Olukolu B."/>
            <person name="Poorten T."/>
            <person name="Britton C."/>
            <person name="Davik J."/>
            <person name="Ashrafi H."/>
            <person name="Aiden E.L."/>
            <person name="Borodovsky M."/>
            <person name="Worthington M."/>
        </authorList>
    </citation>
    <scope>NUCLEOTIDE SEQUENCE [LARGE SCALE GENOMIC DNA]</scope>
    <source>
        <strain evidence="1">PI 553951</strain>
    </source>
</reference>
<keyword evidence="2" id="KW-1185">Reference proteome</keyword>
<comment type="caution">
    <text evidence="1">The sequence shown here is derived from an EMBL/GenBank/DDBJ whole genome shotgun (WGS) entry which is preliminary data.</text>
</comment>
<name>A0AAW1VXU0_RUBAR</name>
<organism evidence="1 2">
    <name type="scientific">Rubus argutus</name>
    <name type="common">Southern blackberry</name>
    <dbReference type="NCBI Taxonomy" id="59490"/>
    <lineage>
        <taxon>Eukaryota</taxon>
        <taxon>Viridiplantae</taxon>
        <taxon>Streptophyta</taxon>
        <taxon>Embryophyta</taxon>
        <taxon>Tracheophyta</taxon>
        <taxon>Spermatophyta</taxon>
        <taxon>Magnoliopsida</taxon>
        <taxon>eudicotyledons</taxon>
        <taxon>Gunneridae</taxon>
        <taxon>Pentapetalae</taxon>
        <taxon>rosids</taxon>
        <taxon>fabids</taxon>
        <taxon>Rosales</taxon>
        <taxon>Rosaceae</taxon>
        <taxon>Rosoideae</taxon>
        <taxon>Rosoideae incertae sedis</taxon>
        <taxon>Rubus</taxon>
    </lineage>
</organism>
<gene>
    <name evidence="1" type="ORF">M0R45_035588</name>
</gene>
<proteinExistence type="predicted"/>
<dbReference type="AlphaFoldDB" id="A0AAW1VXU0"/>
<dbReference type="Proteomes" id="UP001457282">
    <property type="component" value="Unassembled WGS sequence"/>
</dbReference>
<accession>A0AAW1VXU0</accession>
<evidence type="ECO:0000313" key="2">
    <source>
        <dbReference type="Proteomes" id="UP001457282"/>
    </source>
</evidence>
<evidence type="ECO:0000313" key="1">
    <source>
        <dbReference type="EMBL" id="KAK9911693.1"/>
    </source>
</evidence>
<dbReference type="EMBL" id="JBEDUW010000007">
    <property type="protein sequence ID" value="KAK9911693.1"/>
    <property type="molecule type" value="Genomic_DNA"/>
</dbReference>
<sequence>MPSHLLYLSSELRGAQTKEDGGQRPEAALKLQTSLVGSGLTRGGRRTMRCDALEVRRGRDEARLRWLGSWRRRHGNLWVALLRW</sequence>